<dbReference type="OrthoDB" id="9796260at2"/>
<dbReference type="GO" id="GO:0005886">
    <property type="term" value="C:plasma membrane"/>
    <property type="evidence" value="ECO:0007669"/>
    <property type="project" value="UniProtKB-SubCell"/>
</dbReference>
<dbReference type="SUPFAM" id="SSF81345">
    <property type="entry name" value="ABC transporter involved in vitamin B12 uptake, BtuC"/>
    <property type="match status" value="1"/>
</dbReference>
<feature type="transmembrane region" description="Helical" evidence="8">
    <location>
        <begin position="244"/>
        <end position="263"/>
    </location>
</feature>
<feature type="transmembrane region" description="Helical" evidence="8">
    <location>
        <begin position="83"/>
        <end position="102"/>
    </location>
</feature>
<dbReference type="Pfam" id="PF01032">
    <property type="entry name" value="FecCD"/>
    <property type="match status" value="1"/>
</dbReference>
<dbReference type="GO" id="GO:0022857">
    <property type="term" value="F:transmembrane transporter activity"/>
    <property type="evidence" value="ECO:0007669"/>
    <property type="project" value="InterPro"/>
</dbReference>
<dbReference type="InterPro" id="IPR037294">
    <property type="entry name" value="ABC_BtuC-like"/>
</dbReference>
<dbReference type="InterPro" id="IPR000522">
    <property type="entry name" value="ABC_transptr_permease_BtuC"/>
</dbReference>
<comment type="caution">
    <text evidence="9">The sequence shown here is derived from an EMBL/GenBank/DDBJ whole genome shotgun (WGS) entry which is preliminary data.</text>
</comment>
<reference evidence="9 10" key="1">
    <citation type="submission" date="2019-06" db="EMBL/GenBank/DDBJ databases">
        <authorList>
            <person name="Li M."/>
        </authorList>
    </citation>
    <scope>NUCLEOTIDE SEQUENCE [LARGE SCALE GENOMIC DNA]</scope>
    <source>
        <strain evidence="9 10">BGMRC2036</strain>
    </source>
</reference>
<dbReference type="EMBL" id="VHLG01000011">
    <property type="protein sequence ID" value="TPW28820.1"/>
    <property type="molecule type" value="Genomic_DNA"/>
</dbReference>
<dbReference type="Gene3D" id="1.10.3470.10">
    <property type="entry name" value="ABC transporter involved in vitamin B12 uptake, BtuC"/>
    <property type="match status" value="1"/>
</dbReference>
<keyword evidence="5 8" id="KW-0812">Transmembrane</keyword>
<keyword evidence="3" id="KW-0813">Transport</keyword>
<keyword evidence="6 8" id="KW-1133">Transmembrane helix</keyword>
<evidence type="ECO:0000256" key="1">
    <source>
        <dbReference type="ARBA" id="ARBA00004651"/>
    </source>
</evidence>
<keyword evidence="4" id="KW-1003">Cell membrane</keyword>
<evidence type="ECO:0000256" key="4">
    <source>
        <dbReference type="ARBA" id="ARBA00022475"/>
    </source>
</evidence>
<evidence type="ECO:0000313" key="10">
    <source>
        <dbReference type="Proteomes" id="UP000318801"/>
    </source>
</evidence>
<name>A0A506U4R6_9HYPH</name>
<dbReference type="PANTHER" id="PTHR30472:SF19">
    <property type="entry name" value="PETROBACTIN IMPORT SYSTEM PERMEASE PROTEIN YCLO"/>
    <property type="match status" value="1"/>
</dbReference>
<keyword evidence="7 8" id="KW-0472">Membrane</keyword>
<sequence length="322" mass="34450">MPADIRRLRAIVTLSLLGAATLIAIALFMTLGAKGSWSFVLAFRGEKLAALLLVAYAIAVSTVLFQTVVANRILTPAIMGFDALYVLLQTVLVFLFGAAGFSTLDPNLLFLIETATMLIFSLLLFRFLFAGTRRSLHLVMLVGILFGGLFRSLASFLQRLIEPTDFMVLQDQFFASFNGVDGSLLGISAIAILAASLIAFRLLPELDILLTGRETAISLGVAHDRVVTTTLIVVTILVSVSTALVGPVTFFGLLVANLAYIILPGGRHRLVLPAAVLIAALTLVGGQTLLERVFDFNSALSIIIEFAGGIVFILLLLKGVAR</sequence>
<evidence type="ECO:0000256" key="2">
    <source>
        <dbReference type="ARBA" id="ARBA00007935"/>
    </source>
</evidence>
<proteinExistence type="inferred from homology"/>
<evidence type="ECO:0000256" key="6">
    <source>
        <dbReference type="ARBA" id="ARBA00022989"/>
    </source>
</evidence>
<feature type="transmembrane region" description="Helical" evidence="8">
    <location>
        <begin position="296"/>
        <end position="317"/>
    </location>
</feature>
<dbReference type="PANTHER" id="PTHR30472">
    <property type="entry name" value="FERRIC ENTEROBACTIN TRANSPORT SYSTEM PERMEASE PROTEIN"/>
    <property type="match status" value="1"/>
</dbReference>
<protein>
    <submittedName>
        <fullName evidence="9">Iron chelate uptake ABC transporter family permease subunit</fullName>
    </submittedName>
</protein>
<feature type="transmembrane region" description="Helical" evidence="8">
    <location>
        <begin position="136"/>
        <end position="157"/>
    </location>
</feature>
<evidence type="ECO:0000256" key="5">
    <source>
        <dbReference type="ARBA" id="ARBA00022692"/>
    </source>
</evidence>
<feature type="transmembrane region" description="Helical" evidence="8">
    <location>
        <begin position="184"/>
        <end position="203"/>
    </location>
</feature>
<feature type="transmembrane region" description="Helical" evidence="8">
    <location>
        <begin position="270"/>
        <end position="290"/>
    </location>
</feature>
<dbReference type="Proteomes" id="UP000318801">
    <property type="component" value="Unassembled WGS sequence"/>
</dbReference>
<evidence type="ECO:0000256" key="8">
    <source>
        <dbReference type="SAM" id="Phobius"/>
    </source>
</evidence>
<comment type="similarity">
    <text evidence="2">Belongs to the binding-protein-dependent transport system permease family. FecCD subfamily.</text>
</comment>
<feature type="transmembrane region" description="Helical" evidence="8">
    <location>
        <begin position="48"/>
        <end position="71"/>
    </location>
</feature>
<gene>
    <name evidence="9" type="ORF">FJU08_15950</name>
</gene>
<evidence type="ECO:0000256" key="3">
    <source>
        <dbReference type="ARBA" id="ARBA00022448"/>
    </source>
</evidence>
<keyword evidence="10" id="KW-1185">Reference proteome</keyword>
<dbReference type="GO" id="GO:0033214">
    <property type="term" value="P:siderophore-iron import into cell"/>
    <property type="evidence" value="ECO:0007669"/>
    <property type="project" value="TreeGrafter"/>
</dbReference>
<organism evidence="9 10">
    <name type="scientific">Martelella alba</name>
    <dbReference type="NCBI Taxonomy" id="2590451"/>
    <lineage>
        <taxon>Bacteria</taxon>
        <taxon>Pseudomonadati</taxon>
        <taxon>Pseudomonadota</taxon>
        <taxon>Alphaproteobacteria</taxon>
        <taxon>Hyphomicrobiales</taxon>
        <taxon>Aurantimonadaceae</taxon>
        <taxon>Martelella</taxon>
    </lineage>
</organism>
<feature type="transmembrane region" description="Helical" evidence="8">
    <location>
        <begin position="108"/>
        <end position="129"/>
    </location>
</feature>
<evidence type="ECO:0000256" key="7">
    <source>
        <dbReference type="ARBA" id="ARBA00023136"/>
    </source>
</evidence>
<dbReference type="RefSeq" id="WP_141150019.1">
    <property type="nucleotide sequence ID" value="NZ_VHLG01000011.1"/>
</dbReference>
<accession>A0A506U4R6</accession>
<evidence type="ECO:0000313" key="9">
    <source>
        <dbReference type="EMBL" id="TPW28820.1"/>
    </source>
</evidence>
<dbReference type="AlphaFoldDB" id="A0A506U4R6"/>
<feature type="transmembrane region" description="Helical" evidence="8">
    <location>
        <begin position="215"/>
        <end position="238"/>
    </location>
</feature>
<comment type="subcellular location">
    <subcellularLocation>
        <location evidence="1">Cell membrane</location>
        <topology evidence="1">Multi-pass membrane protein</topology>
    </subcellularLocation>
</comment>